<organism evidence="6 7">
    <name type="scientific">Streptomyces calidiresistens</name>
    <dbReference type="NCBI Taxonomy" id="1485586"/>
    <lineage>
        <taxon>Bacteria</taxon>
        <taxon>Bacillati</taxon>
        <taxon>Actinomycetota</taxon>
        <taxon>Actinomycetes</taxon>
        <taxon>Kitasatosporales</taxon>
        <taxon>Streptomycetaceae</taxon>
        <taxon>Streptomyces</taxon>
    </lineage>
</organism>
<dbReference type="Gene3D" id="3.40.190.10">
    <property type="entry name" value="Periplasmic binding protein-like II"/>
    <property type="match status" value="2"/>
</dbReference>
<dbReference type="GO" id="GO:0046872">
    <property type="term" value="F:metal ion binding"/>
    <property type="evidence" value="ECO:0007669"/>
    <property type="project" value="UniProtKB-KW"/>
</dbReference>
<feature type="chain" id="PRO_5030557279" evidence="5">
    <location>
        <begin position="25"/>
        <end position="352"/>
    </location>
</feature>
<dbReference type="PANTHER" id="PTHR30006">
    <property type="entry name" value="THIAMINE-BINDING PERIPLASMIC PROTEIN-RELATED"/>
    <property type="match status" value="1"/>
</dbReference>
<evidence type="ECO:0000256" key="5">
    <source>
        <dbReference type="SAM" id="SignalP"/>
    </source>
</evidence>
<keyword evidence="2" id="KW-0410">Iron transport</keyword>
<keyword evidence="7" id="KW-1185">Reference proteome</keyword>
<evidence type="ECO:0000256" key="2">
    <source>
        <dbReference type="ARBA" id="ARBA00022496"/>
    </source>
</evidence>
<dbReference type="Pfam" id="PF13343">
    <property type="entry name" value="SBP_bac_6"/>
    <property type="match status" value="1"/>
</dbReference>
<dbReference type="GO" id="GO:0006826">
    <property type="term" value="P:iron ion transport"/>
    <property type="evidence" value="ECO:0007669"/>
    <property type="project" value="UniProtKB-KW"/>
</dbReference>
<comment type="similarity">
    <text evidence="1">Belongs to the bacterial solute-binding protein 1 family.</text>
</comment>
<accession>A0A7W3T5E3</accession>
<keyword evidence="2" id="KW-0813">Transport</keyword>
<evidence type="ECO:0000313" key="7">
    <source>
        <dbReference type="Proteomes" id="UP000530234"/>
    </source>
</evidence>
<dbReference type="SUPFAM" id="SSF53850">
    <property type="entry name" value="Periplasmic binding protein-like II"/>
    <property type="match status" value="1"/>
</dbReference>
<dbReference type="EMBL" id="VKHS01000472">
    <property type="protein sequence ID" value="MBB0231273.1"/>
    <property type="molecule type" value="Genomic_DNA"/>
</dbReference>
<evidence type="ECO:0000256" key="3">
    <source>
        <dbReference type="ARBA" id="ARBA00022729"/>
    </source>
</evidence>
<feature type="signal peptide" evidence="5">
    <location>
        <begin position="1"/>
        <end position="24"/>
    </location>
</feature>
<evidence type="ECO:0000313" key="6">
    <source>
        <dbReference type="EMBL" id="MBB0231273.1"/>
    </source>
</evidence>
<dbReference type="InterPro" id="IPR026045">
    <property type="entry name" value="Ferric-bd"/>
</dbReference>
<proteinExistence type="inferred from homology"/>
<dbReference type="PANTHER" id="PTHR30006:SF15">
    <property type="entry name" value="IRON-UTILIZATION PERIPLASMIC PROTEIN"/>
    <property type="match status" value="1"/>
</dbReference>
<evidence type="ECO:0000256" key="1">
    <source>
        <dbReference type="ARBA" id="ARBA00008520"/>
    </source>
</evidence>
<dbReference type="GO" id="GO:0030288">
    <property type="term" value="C:outer membrane-bounded periplasmic space"/>
    <property type="evidence" value="ECO:0007669"/>
    <property type="project" value="TreeGrafter"/>
</dbReference>
<keyword evidence="4" id="KW-0479">Metal-binding</keyword>
<name>A0A7W3T5E3_9ACTN</name>
<reference evidence="7" key="1">
    <citation type="submission" date="2019-10" db="EMBL/GenBank/DDBJ databases">
        <title>Streptomyces sp. nov., a novel actinobacterium isolated from alkaline environment.</title>
        <authorList>
            <person name="Golinska P."/>
        </authorList>
    </citation>
    <scope>NUCLEOTIDE SEQUENCE [LARGE SCALE GENOMIC DNA]</scope>
    <source>
        <strain evidence="7">DSM 42108</strain>
    </source>
</reference>
<dbReference type="PIRSF" id="PIRSF002825">
    <property type="entry name" value="CfbpA"/>
    <property type="match status" value="1"/>
</dbReference>
<dbReference type="CDD" id="cd13543">
    <property type="entry name" value="PBP2_Fbp"/>
    <property type="match status" value="1"/>
</dbReference>
<keyword evidence="4" id="KW-0408">Iron</keyword>
<evidence type="ECO:0000256" key="4">
    <source>
        <dbReference type="PIRSR" id="PIRSR002825-1"/>
    </source>
</evidence>
<feature type="binding site" evidence="4">
    <location>
        <position position="237"/>
    </location>
    <ligand>
        <name>Fe cation</name>
        <dbReference type="ChEBI" id="CHEBI:24875"/>
    </ligand>
</feature>
<sequence length="352" mass="37887">MRRHRRTAALTGAAVLLTTLVACGTDDSPGSGTDTDEATAGNTGELTVYSGRNEELIAPLITRMEEATGLDITVRYGDTAELAAALLEEGDRTEADLFLAQDAGALGALSREGLLRELPTETLEEVDPAFRGSADDWVGVSGRARVVVWNTENVEESELPTSYTELNDPRWEGRVGYAPTNASFQSFVTALRVLEGEDAALEWLTDLREHGEVYERNGAILDAVDAGEIDLGLINHYYWFAKAAEEGEENLDARLHFLPGGDPGSLINVAGVGVTASDDREQAALAAVDFLLSEEAQLYFADETKEYPLAAGVTSPVEGLPPLESIEAPEIDLTDLDSLERTLELLREAGMV</sequence>
<keyword evidence="2" id="KW-0406">Ion transport</keyword>
<dbReference type="RefSeq" id="WP_182665475.1">
    <property type="nucleotide sequence ID" value="NZ_VKHS01000472.1"/>
</dbReference>
<protein>
    <submittedName>
        <fullName evidence="6">Extracellular solute-binding protein</fullName>
    </submittedName>
</protein>
<dbReference type="Proteomes" id="UP000530234">
    <property type="component" value="Unassembled WGS sequence"/>
</dbReference>
<gene>
    <name evidence="6" type="ORF">FOE67_17595</name>
</gene>
<comment type="caution">
    <text evidence="6">The sequence shown here is derived from an EMBL/GenBank/DDBJ whole genome shotgun (WGS) entry which is preliminary data.</text>
</comment>
<keyword evidence="3 5" id="KW-0732">Signal</keyword>
<dbReference type="PROSITE" id="PS51257">
    <property type="entry name" value="PROKAR_LIPOPROTEIN"/>
    <property type="match status" value="1"/>
</dbReference>
<feature type="binding site" evidence="4">
    <location>
        <position position="238"/>
    </location>
    <ligand>
        <name>Fe cation</name>
        <dbReference type="ChEBI" id="CHEBI:24875"/>
    </ligand>
</feature>
<dbReference type="AlphaFoldDB" id="A0A7W3T5E3"/>